<dbReference type="Proteomes" id="UP000310458">
    <property type="component" value="Unassembled WGS sequence"/>
</dbReference>
<dbReference type="EMBL" id="VAVZ01000003">
    <property type="protein sequence ID" value="TLQ00330.1"/>
    <property type="molecule type" value="Genomic_DNA"/>
</dbReference>
<gene>
    <name evidence="1" type="ORF">FEF26_01840</name>
</gene>
<evidence type="ECO:0000313" key="2">
    <source>
        <dbReference type="Proteomes" id="UP000310458"/>
    </source>
</evidence>
<dbReference type="SUPFAM" id="SSF54593">
    <property type="entry name" value="Glyoxalase/Bleomycin resistance protein/Dihydroxybiphenyl dioxygenase"/>
    <property type="match status" value="1"/>
</dbReference>
<dbReference type="Gene3D" id="3.10.180.10">
    <property type="entry name" value="2,3-Dihydroxybiphenyl 1,2-Dioxygenase, domain 1"/>
    <property type="match status" value="1"/>
</dbReference>
<dbReference type="PANTHER" id="PTHR37519:SF1">
    <property type="entry name" value="DIHYDROXYBIPHENYL DIOXYGENASE DOMAIN-CONTAINING PROTEIN"/>
    <property type="match status" value="1"/>
</dbReference>
<dbReference type="AlphaFoldDB" id="A0A5R9BJJ6"/>
<dbReference type="OrthoDB" id="4964044at2"/>
<evidence type="ECO:0000313" key="1">
    <source>
        <dbReference type="EMBL" id="TLQ00330.1"/>
    </source>
</evidence>
<proteinExistence type="predicted"/>
<accession>A0A5R9BJJ6</accession>
<evidence type="ECO:0008006" key="3">
    <source>
        <dbReference type="Google" id="ProtNLM"/>
    </source>
</evidence>
<reference evidence="1 2" key="1">
    <citation type="submission" date="2019-05" db="EMBL/GenBank/DDBJ databases">
        <title>Nesterenkonia sp. GY074 isolated from the Southern Atlantic Ocean.</title>
        <authorList>
            <person name="Zhang G."/>
        </authorList>
    </citation>
    <scope>NUCLEOTIDE SEQUENCE [LARGE SCALE GENOMIC DNA]</scope>
    <source>
        <strain evidence="1 2">GY074</strain>
    </source>
</reference>
<dbReference type="PANTHER" id="PTHR37519">
    <property type="match status" value="1"/>
</dbReference>
<sequence>MDISNLYASYIARADELLNSWGLRGEVVQNDTLCLQVPSNSRYDEVKTDLHKLGNLISESEINGRLIAVFELQRPLRSHGWSVSFVELPQPKTGAETEGVRHLQFVVRTSIESFRVRFPHLTFDHRGNDLNRLLEIEESGVVVRSHDKNMGSVIAHEVGR</sequence>
<name>A0A5R9BJJ6_9MICC</name>
<dbReference type="InterPro" id="IPR029068">
    <property type="entry name" value="Glyas_Bleomycin-R_OHBP_Dase"/>
</dbReference>
<organism evidence="1 2">
    <name type="scientific">Nesterenkonia salmonea</name>
    <dbReference type="NCBI Taxonomy" id="1804987"/>
    <lineage>
        <taxon>Bacteria</taxon>
        <taxon>Bacillati</taxon>
        <taxon>Actinomycetota</taxon>
        <taxon>Actinomycetes</taxon>
        <taxon>Micrococcales</taxon>
        <taxon>Micrococcaceae</taxon>
        <taxon>Nesterenkonia</taxon>
    </lineage>
</organism>
<dbReference type="RefSeq" id="WP_138251829.1">
    <property type="nucleotide sequence ID" value="NZ_VAVZ01000003.1"/>
</dbReference>
<dbReference type="Pfam" id="PF06185">
    <property type="entry name" value="YecM"/>
    <property type="match status" value="1"/>
</dbReference>
<dbReference type="InterPro" id="IPR010393">
    <property type="entry name" value="DUF991_YecM-like"/>
</dbReference>
<comment type="caution">
    <text evidence="1">The sequence shown here is derived from an EMBL/GenBank/DDBJ whole genome shotgun (WGS) entry which is preliminary data.</text>
</comment>
<keyword evidence="2" id="KW-1185">Reference proteome</keyword>
<protein>
    <recommendedName>
        <fullName evidence="3">VOC family protein</fullName>
    </recommendedName>
</protein>